<evidence type="ECO:0000259" key="6">
    <source>
        <dbReference type="PROSITE" id="PS51192"/>
    </source>
</evidence>
<dbReference type="GO" id="GO:0003677">
    <property type="term" value="F:DNA binding"/>
    <property type="evidence" value="ECO:0007669"/>
    <property type="project" value="UniProtKB-KW"/>
</dbReference>
<evidence type="ECO:0000313" key="8">
    <source>
        <dbReference type="Proteomes" id="UP000076532"/>
    </source>
</evidence>
<dbReference type="PANTHER" id="PTHR13710">
    <property type="entry name" value="DNA HELICASE RECQ FAMILY MEMBER"/>
    <property type="match status" value="1"/>
</dbReference>
<dbReference type="GO" id="GO:0005694">
    <property type="term" value="C:chromosome"/>
    <property type="evidence" value="ECO:0007669"/>
    <property type="project" value="TreeGrafter"/>
</dbReference>
<dbReference type="AlphaFoldDB" id="A0A166JZN9"/>
<comment type="catalytic activity">
    <reaction evidence="4">
        <text>Couples ATP hydrolysis with the unwinding of duplex DNA by translocating in the 3'-5' direction.</text>
        <dbReference type="EC" id="5.6.2.4"/>
    </reaction>
</comment>
<dbReference type="GO" id="GO:0000724">
    <property type="term" value="P:double-strand break repair via homologous recombination"/>
    <property type="evidence" value="ECO:0007669"/>
    <property type="project" value="TreeGrafter"/>
</dbReference>
<dbReference type="EMBL" id="KV417548">
    <property type="protein sequence ID" value="KZP21375.1"/>
    <property type="molecule type" value="Genomic_DNA"/>
</dbReference>
<proteinExistence type="inferred from homology"/>
<evidence type="ECO:0000256" key="4">
    <source>
        <dbReference type="ARBA" id="ARBA00034617"/>
    </source>
</evidence>
<keyword evidence="8" id="KW-1185">Reference proteome</keyword>
<reference evidence="7 8" key="1">
    <citation type="journal article" date="2016" name="Mol. Biol. Evol.">
        <title>Comparative Genomics of Early-Diverging Mushroom-Forming Fungi Provides Insights into the Origins of Lignocellulose Decay Capabilities.</title>
        <authorList>
            <person name="Nagy L.G."/>
            <person name="Riley R."/>
            <person name="Tritt A."/>
            <person name="Adam C."/>
            <person name="Daum C."/>
            <person name="Floudas D."/>
            <person name="Sun H."/>
            <person name="Yadav J.S."/>
            <person name="Pangilinan J."/>
            <person name="Larsson K.H."/>
            <person name="Matsuura K."/>
            <person name="Barry K."/>
            <person name="Labutti K."/>
            <person name="Kuo R."/>
            <person name="Ohm R.A."/>
            <person name="Bhattacharya S.S."/>
            <person name="Shirouzu T."/>
            <person name="Yoshinaga Y."/>
            <person name="Martin F.M."/>
            <person name="Grigoriev I.V."/>
            <person name="Hibbett D.S."/>
        </authorList>
    </citation>
    <scope>NUCLEOTIDE SEQUENCE [LARGE SCALE GENOMIC DNA]</scope>
    <source>
        <strain evidence="7 8">CBS 109695</strain>
    </source>
</reference>
<dbReference type="OrthoDB" id="2648609at2759"/>
<keyword evidence="2" id="KW-0238">DNA-binding</keyword>
<keyword evidence="3" id="KW-0413">Isomerase</keyword>
<dbReference type="InterPro" id="IPR014001">
    <property type="entry name" value="Helicase_ATP-bd"/>
</dbReference>
<sequence>MPILFIKHGIVIVVTPLKILGNQFASIFKERHIRSILMTAANTTNELFKELTEGHYNLIIVSPKLLLNDSRFDTLWGKKKFTNKIINIVLDEAHVIQEWGGSF</sequence>
<evidence type="ECO:0000313" key="7">
    <source>
        <dbReference type="EMBL" id="KZP21375.1"/>
    </source>
</evidence>
<dbReference type="GO" id="GO:0043138">
    <property type="term" value="F:3'-5' DNA helicase activity"/>
    <property type="evidence" value="ECO:0007669"/>
    <property type="project" value="UniProtKB-EC"/>
</dbReference>
<dbReference type="PROSITE" id="PS51192">
    <property type="entry name" value="HELICASE_ATP_BIND_1"/>
    <property type="match status" value="1"/>
</dbReference>
<evidence type="ECO:0000256" key="1">
    <source>
        <dbReference type="ARBA" id="ARBA00005446"/>
    </source>
</evidence>
<dbReference type="Pfam" id="PF00270">
    <property type="entry name" value="DEAD"/>
    <property type="match status" value="1"/>
</dbReference>
<accession>A0A166JZN9</accession>
<organism evidence="7 8">
    <name type="scientific">Athelia psychrophila</name>
    <dbReference type="NCBI Taxonomy" id="1759441"/>
    <lineage>
        <taxon>Eukaryota</taxon>
        <taxon>Fungi</taxon>
        <taxon>Dikarya</taxon>
        <taxon>Basidiomycota</taxon>
        <taxon>Agaricomycotina</taxon>
        <taxon>Agaricomycetes</taxon>
        <taxon>Agaricomycetidae</taxon>
        <taxon>Atheliales</taxon>
        <taxon>Atheliaceae</taxon>
        <taxon>Athelia</taxon>
    </lineage>
</organism>
<evidence type="ECO:0000256" key="3">
    <source>
        <dbReference type="ARBA" id="ARBA00023235"/>
    </source>
</evidence>
<feature type="domain" description="Helicase ATP-binding" evidence="6">
    <location>
        <begin position="1"/>
        <end position="103"/>
    </location>
</feature>
<gene>
    <name evidence="7" type="ORF">FIBSPDRAFT_953856</name>
</gene>
<dbReference type="Proteomes" id="UP000076532">
    <property type="component" value="Unassembled WGS sequence"/>
</dbReference>
<protein>
    <recommendedName>
        <fullName evidence="5">DNA 3'-5' helicase</fullName>
        <ecNumber evidence="5">5.6.2.4</ecNumber>
    </recommendedName>
</protein>
<dbReference type="InterPro" id="IPR027417">
    <property type="entry name" value="P-loop_NTPase"/>
</dbReference>
<dbReference type="Gene3D" id="3.40.50.300">
    <property type="entry name" value="P-loop containing nucleotide triphosphate hydrolases"/>
    <property type="match status" value="1"/>
</dbReference>
<name>A0A166JZN9_9AGAM</name>
<dbReference type="GO" id="GO:0005737">
    <property type="term" value="C:cytoplasm"/>
    <property type="evidence" value="ECO:0007669"/>
    <property type="project" value="TreeGrafter"/>
</dbReference>
<dbReference type="InterPro" id="IPR011545">
    <property type="entry name" value="DEAD/DEAH_box_helicase_dom"/>
</dbReference>
<comment type="similarity">
    <text evidence="1">Belongs to the helicase family. RecQ subfamily.</text>
</comment>
<evidence type="ECO:0000256" key="2">
    <source>
        <dbReference type="ARBA" id="ARBA00023125"/>
    </source>
</evidence>
<dbReference type="PANTHER" id="PTHR13710:SF105">
    <property type="entry name" value="ATP-DEPENDENT DNA HELICASE Q1"/>
    <property type="match status" value="1"/>
</dbReference>
<dbReference type="GO" id="GO:0005524">
    <property type="term" value="F:ATP binding"/>
    <property type="evidence" value="ECO:0007669"/>
    <property type="project" value="InterPro"/>
</dbReference>
<evidence type="ECO:0000256" key="5">
    <source>
        <dbReference type="ARBA" id="ARBA00034808"/>
    </source>
</evidence>
<dbReference type="SUPFAM" id="SSF52540">
    <property type="entry name" value="P-loop containing nucleoside triphosphate hydrolases"/>
    <property type="match status" value="1"/>
</dbReference>
<dbReference type="GO" id="GO:0009378">
    <property type="term" value="F:four-way junction helicase activity"/>
    <property type="evidence" value="ECO:0007669"/>
    <property type="project" value="TreeGrafter"/>
</dbReference>
<dbReference type="EC" id="5.6.2.4" evidence="5"/>